<dbReference type="SUPFAM" id="SSF141255">
    <property type="entry name" value="YccV-like"/>
    <property type="match status" value="1"/>
</dbReference>
<dbReference type="EMBL" id="OX336137">
    <property type="protein sequence ID" value="CAI2718564.1"/>
    <property type="molecule type" value="Genomic_DNA"/>
</dbReference>
<keyword evidence="4" id="KW-1185">Reference proteome</keyword>
<evidence type="ECO:0000313" key="4">
    <source>
        <dbReference type="Proteomes" id="UP001157733"/>
    </source>
</evidence>
<dbReference type="InterPro" id="IPR011722">
    <property type="entry name" value="Hemimethylated_DNA-bd_dom"/>
</dbReference>
<dbReference type="InterPro" id="IPR036623">
    <property type="entry name" value="Hemimethylated_DNA-bd_sf"/>
</dbReference>
<evidence type="ECO:0000313" key="3">
    <source>
        <dbReference type="EMBL" id="CAI2718564.1"/>
    </source>
</evidence>
<organism evidence="3 4">
    <name type="scientific">Nitrospina watsonii</name>
    <dbReference type="NCBI Taxonomy" id="1323948"/>
    <lineage>
        <taxon>Bacteria</taxon>
        <taxon>Pseudomonadati</taxon>
        <taxon>Nitrospinota/Tectimicrobiota group</taxon>
        <taxon>Nitrospinota</taxon>
        <taxon>Nitrospinia</taxon>
        <taxon>Nitrospinales</taxon>
        <taxon>Nitrospinaceae</taxon>
        <taxon>Nitrospina</taxon>
    </lineage>
</organism>
<sequence>MNKSQPKYCIGQMIHHKLYDYHGVVLGVDAVFQLSEEWYQTMARSNPPKDQPWYHIKVHGEDSLRYVAERHLELDKNVFN</sequence>
<dbReference type="Gene3D" id="2.30.30.390">
    <property type="entry name" value="Hemimethylated DNA-binding domain"/>
    <property type="match status" value="1"/>
</dbReference>
<evidence type="ECO:0000259" key="2">
    <source>
        <dbReference type="SMART" id="SM00992"/>
    </source>
</evidence>
<keyword evidence="3" id="KW-0346">Stress response</keyword>
<dbReference type="NCBIfam" id="TIGR02097">
    <property type="entry name" value="yccV"/>
    <property type="match status" value="1"/>
</dbReference>
<gene>
    <name evidence="3" type="primary">hspQ</name>
    <name evidence="3" type="ORF">NSPWAT_1705</name>
</gene>
<name>A0ABM9HEB2_9BACT</name>
<protein>
    <recommendedName>
        <fullName evidence="1">Heat shock protein HspQ</fullName>
    </recommendedName>
</protein>
<reference evidence="3 4" key="1">
    <citation type="submission" date="2022-09" db="EMBL/GenBank/DDBJ databases">
        <authorList>
            <person name="Kop L."/>
        </authorList>
    </citation>
    <scope>NUCLEOTIDE SEQUENCE [LARGE SCALE GENOMIC DNA]</scope>
    <source>
        <strain evidence="3 4">347</strain>
    </source>
</reference>
<dbReference type="SMART" id="SM00992">
    <property type="entry name" value="YccV-like"/>
    <property type="match status" value="1"/>
</dbReference>
<dbReference type="Pfam" id="PF08755">
    <property type="entry name" value="YccV-like"/>
    <property type="match status" value="1"/>
</dbReference>
<feature type="domain" description="Hemimethylated DNA-binding" evidence="2">
    <location>
        <begin position="5"/>
        <end position="80"/>
    </location>
</feature>
<evidence type="ECO:0000256" key="1">
    <source>
        <dbReference type="NCBIfam" id="TIGR02097"/>
    </source>
</evidence>
<dbReference type="Proteomes" id="UP001157733">
    <property type="component" value="Chromosome"/>
</dbReference>
<proteinExistence type="predicted"/>
<dbReference type="RefSeq" id="WP_282011457.1">
    <property type="nucleotide sequence ID" value="NZ_OX336137.1"/>
</dbReference>
<accession>A0ABM9HEB2</accession>